<evidence type="ECO:0000256" key="4">
    <source>
        <dbReference type="ARBA" id="ARBA00022723"/>
    </source>
</evidence>
<dbReference type="EMBL" id="JAGINW010000001">
    <property type="protein sequence ID" value="MBP2328137.1"/>
    <property type="molecule type" value="Genomic_DNA"/>
</dbReference>
<comment type="subcellular location">
    <subcellularLocation>
        <location evidence="9">Cytoplasm</location>
    </subcellularLocation>
</comment>
<reference evidence="11 12" key="1">
    <citation type="submission" date="2021-03" db="EMBL/GenBank/DDBJ databases">
        <title>Sequencing the genomes of 1000 actinobacteria strains.</title>
        <authorList>
            <person name="Klenk H.-P."/>
        </authorList>
    </citation>
    <scope>NUCLEOTIDE SEQUENCE [LARGE SCALE GENOMIC DNA]</scope>
    <source>
        <strain evidence="11 12">DSM 46670</strain>
    </source>
</reference>
<feature type="binding site" evidence="9">
    <location>
        <begin position="165"/>
        <end position="169"/>
    </location>
    <ligand>
        <name>ATP</name>
        <dbReference type="ChEBI" id="CHEBI:30616"/>
    </ligand>
</feature>
<evidence type="ECO:0000256" key="8">
    <source>
        <dbReference type="ARBA" id="ARBA00022842"/>
    </source>
</evidence>
<comment type="pathway">
    <text evidence="9">Metabolic intermediate biosynthesis; acetyl-CoA biosynthesis; acetyl-CoA from acetate: step 1/2.</text>
</comment>
<dbReference type="InterPro" id="IPR043129">
    <property type="entry name" value="ATPase_NBD"/>
</dbReference>
<comment type="caution">
    <text evidence="9">Lacks conserved residue(s) required for the propagation of feature annotation.</text>
</comment>
<comment type="cofactor">
    <cofactor evidence="9">
        <name>Mg(2+)</name>
        <dbReference type="ChEBI" id="CHEBI:18420"/>
    </cofactor>
    <cofactor evidence="9">
        <name>Mn(2+)</name>
        <dbReference type="ChEBI" id="CHEBI:29035"/>
    </cofactor>
    <text evidence="9">Mg(2+). Can also accept Mn(2+).</text>
</comment>
<evidence type="ECO:0000256" key="5">
    <source>
        <dbReference type="ARBA" id="ARBA00022741"/>
    </source>
</evidence>
<keyword evidence="8 9" id="KW-0460">Magnesium</keyword>
<dbReference type="PRINTS" id="PR00471">
    <property type="entry name" value="ACETATEKNASE"/>
</dbReference>
<evidence type="ECO:0000256" key="1">
    <source>
        <dbReference type="ARBA" id="ARBA00008748"/>
    </source>
</evidence>
<evidence type="ECO:0000256" key="6">
    <source>
        <dbReference type="ARBA" id="ARBA00022777"/>
    </source>
</evidence>
<feature type="site" description="Transition state stabilizer" evidence="9">
    <location>
        <position position="198"/>
    </location>
</feature>
<feature type="binding site" evidence="9">
    <location>
        <begin position="240"/>
        <end position="242"/>
    </location>
    <ligand>
        <name>ATP</name>
        <dbReference type="ChEBI" id="CHEBI:30616"/>
    </ligand>
</feature>
<keyword evidence="4 9" id="KW-0479">Metal-binding</keyword>
<evidence type="ECO:0000313" key="11">
    <source>
        <dbReference type="EMBL" id="MBP2328137.1"/>
    </source>
</evidence>
<evidence type="ECO:0000256" key="2">
    <source>
        <dbReference type="ARBA" id="ARBA00022490"/>
    </source>
</evidence>
<sequence length="361" mass="38501">MTVNPGSSSIKVSLVENGGEIDRAVADRWDGVTSEPLRQSEWPDVDVVAVRFVHGGDRRTPVVLDEEILAELANLVALAPLHQPRSLMAAKLAMLGPAPVVACFDTSFHASIPEAARVYGLPRDLTVHNGLRRYGFHGLSCQYATRRVTELIHNDPAATQVLCVHMGAGVSVTAIRDGHSVDTSMGFTPLEGPVMATRSGSVDPGLLVHLLEQKIVRVEELSDVLYHHSGLAGMSGTSGDLRDVLAARARGERDAALAVEVYVHRLRREIGALAASLDRLDAVVFTGGVAVHNPDLVAEIAGGLGVLGVRVVNRLMAAHGDRVVSPWGALPRVFMITDREELELAKQAEAAMARIEGGVTS</sequence>
<evidence type="ECO:0000256" key="10">
    <source>
        <dbReference type="RuleBase" id="RU003835"/>
    </source>
</evidence>
<evidence type="ECO:0000256" key="3">
    <source>
        <dbReference type="ARBA" id="ARBA00022679"/>
    </source>
</evidence>
<name>A0ABS4TUR0_9PSEU</name>
<evidence type="ECO:0000313" key="12">
    <source>
        <dbReference type="Proteomes" id="UP001519332"/>
    </source>
</evidence>
<dbReference type="Pfam" id="PF00871">
    <property type="entry name" value="Acetate_kinase"/>
    <property type="match status" value="1"/>
</dbReference>
<dbReference type="Gene3D" id="3.30.420.40">
    <property type="match status" value="2"/>
</dbReference>
<dbReference type="EC" id="2.7.2.1" evidence="9"/>
<comment type="catalytic activity">
    <reaction evidence="9">
        <text>acetate + ATP = acetyl phosphate + ADP</text>
        <dbReference type="Rhea" id="RHEA:11352"/>
        <dbReference type="ChEBI" id="CHEBI:22191"/>
        <dbReference type="ChEBI" id="CHEBI:30089"/>
        <dbReference type="ChEBI" id="CHEBI:30616"/>
        <dbReference type="ChEBI" id="CHEBI:456216"/>
        <dbReference type="EC" id="2.7.2.1"/>
    </reaction>
</comment>
<keyword evidence="5 9" id="KW-0547">Nucleotide-binding</keyword>
<dbReference type="Proteomes" id="UP001519332">
    <property type="component" value="Unassembled WGS sequence"/>
</dbReference>
<keyword evidence="3 9" id="KW-0808">Transferase</keyword>
<protein>
    <recommendedName>
        <fullName evidence="9">Acetate kinase</fullName>
        <ecNumber evidence="9">2.7.2.1</ecNumber>
    </recommendedName>
    <alternativeName>
        <fullName evidence="9">Acetokinase</fullName>
    </alternativeName>
</protein>
<evidence type="ECO:0000256" key="7">
    <source>
        <dbReference type="ARBA" id="ARBA00022840"/>
    </source>
</evidence>
<comment type="caution">
    <text evidence="11">The sequence shown here is derived from an EMBL/GenBank/DDBJ whole genome shotgun (WGS) entry which is preliminary data.</text>
</comment>
<accession>A0ABS4TUR0</accession>
<dbReference type="GO" id="GO:0008776">
    <property type="term" value="F:acetate kinase activity"/>
    <property type="evidence" value="ECO:0007669"/>
    <property type="project" value="UniProtKB-EC"/>
</dbReference>
<dbReference type="PIRSF" id="PIRSF000722">
    <property type="entry name" value="Acetate_prop_kin"/>
    <property type="match status" value="1"/>
</dbReference>
<feature type="binding site" evidence="9">
    <location>
        <position position="51"/>
    </location>
    <ligand>
        <name>substrate</name>
    </ligand>
</feature>
<feature type="active site" description="Proton donor/acceptor" evidence="9">
    <location>
        <position position="105"/>
    </location>
</feature>
<gene>
    <name evidence="9" type="primary">ackA</name>
    <name evidence="11" type="ORF">JOF56_008522</name>
</gene>
<dbReference type="HAMAP" id="MF_00020">
    <property type="entry name" value="Acetate_kinase"/>
    <property type="match status" value="1"/>
</dbReference>
<dbReference type="PANTHER" id="PTHR21060">
    <property type="entry name" value="ACETATE KINASE"/>
    <property type="match status" value="1"/>
</dbReference>
<keyword evidence="7 9" id="KW-0067">ATP-binding</keyword>
<organism evidence="11 12">
    <name type="scientific">Kibdelosporangium banguiense</name>
    <dbReference type="NCBI Taxonomy" id="1365924"/>
    <lineage>
        <taxon>Bacteria</taxon>
        <taxon>Bacillati</taxon>
        <taxon>Actinomycetota</taxon>
        <taxon>Actinomycetes</taxon>
        <taxon>Pseudonocardiales</taxon>
        <taxon>Pseudonocardiaceae</taxon>
        <taxon>Kibdelosporangium</taxon>
    </lineage>
</organism>
<keyword evidence="6 9" id="KW-0418">Kinase</keyword>
<dbReference type="SUPFAM" id="SSF53067">
    <property type="entry name" value="Actin-like ATPase domain"/>
    <property type="match status" value="2"/>
</dbReference>
<dbReference type="InterPro" id="IPR000890">
    <property type="entry name" value="Aliphatic_acid_kin_short-chain"/>
</dbReference>
<dbReference type="PANTHER" id="PTHR21060:SF21">
    <property type="entry name" value="ACETATE KINASE"/>
    <property type="match status" value="1"/>
</dbReference>
<keyword evidence="12" id="KW-1185">Reference proteome</keyword>
<comment type="similarity">
    <text evidence="1 9 10">Belongs to the acetokinase family.</text>
</comment>
<feature type="binding site" evidence="9">
    <location>
        <position position="340"/>
    </location>
    <ligand>
        <name>Mg(2+)</name>
        <dbReference type="ChEBI" id="CHEBI:18420"/>
    </ligand>
</feature>
<dbReference type="PROSITE" id="PS01076">
    <property type="entry name" value="ACETATE_KINASE_2"/>
    <property type="match status" value="1"/>
</dbReference>
<comment type="subunit">
    <text evidence="9">Homodimer.</text>
</comment>
<dbReference type="InterPro" id="IPR004372">
    <property type="entry name" value="Ac/propionate_kinase"/>
</dbReference>
<evidence type="ECO:0000256" key="9">
    <source>
        <dbReference type="HAMAP-Rule" id="MF_00020"/>
    </source>
</evidence>
<dbReference type="InterPro" id="IPR023865">
    <property type="entry name" value="Aliphatic_acid_kinase_CS"/>
</dbReference>
<comment type="function">
    <text evidence="9">Catalyzes the formation of acetyl phosphate from acetate and ATP. Can also catalyze the reverse reaction.</text>
</comment>
<feature type="site" description="Transition state stabilizer" evidence="9">
    <location>
        <position position="137"/>
    </location>
</feature>
<proteinExistence type="inferred from homology"/>
<keyword evidence="2 9" id="KW-0963">Cytoplasm</keyword>